<dbReference type="PROSITE" id="PS51118">
    <property type="entry name" value="HTH_HXLR"/>
    <property type="match status" value="1"/>
</dbReference>
<evidence type="ECO:0000313" key="2">
    <source>
        <dbReference type="EMBL" id="KVK85288.1"/>
    </source>
</evidence>
<dbReference type="Proteomes" id="UP000069001">
    <property type="component" value="Unassembled WGS sequence"/>
</dbReference>
<name>A0A103ZSG6_BURCE</name>
<protein>
    <recommendedName>
        <fullName evidence="1">HTH hxlR-type domain-containing protein</fullName>
    </recommendedName>
</protein>
<evidence type="ECO:0000313" key="3">
    <source>
        <dbReference type="Proteomes" id="UP000069001"/>
    </source>
</evidence>
<dbReference type="InterPro" id="IPR036388">
    <property type="entry name" value="WH-like_DNA-bd_sf"/>
</dbReference>
<dbReference type="InterPro" id="IPR002577">
    <property type="entry name" value="HTH_HxlR"/>
</dbReference>
<dbReference type="RefSeq" id="WP_059728847.1">
    <property type="nucleotide sequence ID" value="NZ_LOYH01000032.1"/>
</dbReference>
<organism evidence="2 3">
    <name type="scientific">Burkholderia cepacia</name>
    <name type="common">Pseudomonas cepacia</name>
    <dbReference type="NCBI Taxonomy" id="292"/>
    <lineage>
        <taxon>Bacteria</taxon>
        <taxon>Pseudomonadati</taxon>
        <taxon>Pseudomonadota</taxon>
        <taxon>Betaproteobacteria</taxon>
        <taxon>Burkholderiales</taxon>
        <taxon>Burkholderiaceae</taxon>
        <taxon>Burkholderia</taxon>
        <taxon>Burkholderia cepacia complex</taxon>
    </lineage>
</organism>
<dbReference type="EMBL" id="LOYH01000032">
    <property type="protein sequence ID" value="KVK85288.1"/>
    <property type="molecule type" value="Genomic_DNA"/>
</dbReference>
<dbReference type="InterPro" id="IPR036390">
    <property type="entry name" value="WH_DNA-bd_sf"/>
</dbReference>
<reference evidence="2 3" key="1">
    <citation type="submission" date="2015-11" db="EMBL/GenBank/DDBJ databases">
        <title>Expanding the genomic diversity of Burkholderia species for the development of highly accurate diagnostics.</title>
        <authorList>
            <person name="Sahl J."/>
            <person name="Keim P."/>
            <person name="Wagner D."/>
        </authorList>
    </citation>
    <scope>NUCLEOTIDE SEQUENCE [LARGE SCALE GENOMIC DNA]</scope>
    <source>
        <strain evidence="2 3">MSMB1302</strain>
    </source>
</reference>
<evidence type="ECO:0000259" key="1">
    <source>
        <dbReference type="PROSITE" id="PS51118"/>
    </source>
</evidence>
<proteinExistence type="predicted"/>
<dbReference type="AlphaFoldDB" id="A0A103ZSG6"/>
<comment type="caution">
    <text evidence="2">The sequence shown here is derived from an EMBL/GenBank/DDBJ whole genome shotgun (WGS) entry which is preliminary data.</text>
</comment>
<dbReference type="SUPFAM" id="SSF46785">
    <property type="entry name" value="Winged helix' DNA-binding domain"/>
    <property type="match status" value="1"/>
</dbReference>
<accession>A0A103ZSG6</accession>
<dbReference type="Pfam" id="PF01638">
    <property type="entry name" value="HxlR"/>
    <property type="match status" value="1"/>
</dbReference>
<sequence>MRGFWFADLSLRCSIARLNVRRPTRPDERRLDDDLSDGIGTRTVFAEVPPRVEYALTEFGRTLVSVLNAMTQWDDAYLA</sequence>
<dbReference type="Gene3D" id="1.10.10.10">
    <property type="entry name" value="Winged helix-like DNA-binding domain superfamily/Winged helix DNA-binding domain"/>
    <property type="match status" value="1"/>
</dbReference>
<gene>
    <name evidence="2" type="ORF">WS90_09455</name>
</gene>
<feature type="domain" description="HTH hxlR-type" evidence="1">
    <location>
        <begin position="1"/>
        <end position="79"/>
    </location>
</feature>